<dbReference type="SUPFAM" id="SSF47240">
    <property type="entry name" value="Ferritin-like"/>
    <property type="match status" value="1"/>
</dbReference>
<dbReference type="Proteomes" id="UP001497453">
    <property type="component" value="Chromosome 5"/>
</dbReference>
<dbReference type="Pfam" id="PF13668">
    <property type="entry name" value="Ferritin_2"/>
    <property type="match status" value="1"/>
</dbReference>
<reference evidence="3" key="1">
    <citation type="submission" date="2024-04" db="EMBL/GenBank/DDBJ databases">
        <authorList>
            <person name="Shaw F."/>
            <person name="Minotto A."/>
        </authorList>
    </citation>
    <scope>NUCLEOTIDE SEQUENCE [LARGE SCALE GENOMIC DNA]</scope>
</reference>
<proteinExistence type="predicted"/>
<keyword evidence="1" id="KW-0732">Signal</keyword>
<evidence type="ECO:0000313" key="2">
    <source>
        <dbReference type="EMBL" id="CAL1710222.1"/>
    </source>
</evidence>
<dbReference type="InterPro" id="IPR052965">
    <property type="entry name" value="Pigment-catalase-like"/>
</dbReference>
<feature type="signal peptide" evidence="1">
    <location>
        <begin position="1"/>
        <end position="18"/>
    </location>
</feature>
<protein>
    <submittedName>
        <fullName evidence="2">Uncharacterized protein</fullName>
    </submittedName>
</protein>
<dbReference type="EMBL" id="OZ037948">
    <property type="protein sequence ID" value="CAL1710222.1"/>
    <property type="molecule type" value="Genomic_DNA"/>
</dbReference>
<dbReference type="PANTHER" id="PTHR31694">
    <property type="entry name" value="DESICCATION-LIKE PROTEIN"/>
    <property type="match status" value="1"/>
</dbReference>
<keyword evidence="3" id="KW-1185">Reference proteome</keyword>
<evidence type="ECO:0000256" key="1">
    <source>
        <dbReference type="SAM" id="SignalP"/>
    </source>
</evidence>
<feature type="chain" id="PRO_5045273490" evidence="1">
    <location>
        <begin position="19"/>
        <end position="303"/>
    </location>
</feature>
<organism evidence="2 3">
    <name type="scientific">Somion occarium</name>
    <dbReference type="NCBI Taxonomy" id="3059160"/>
    <lineage>
        <taxon>Eukaryota</taxon>
        <taxon>Fungi</taxon>
        <taxon>Dikarya</taxon>
        <taxon>Basidiomycota</taxon>
        <taxon>Agaricomycotina</taxon>
        <taxon>Agaricomycetes</taxon>
        <taxon>Polyporales</taxon>
        <taxon>Cerrenaceae</taxon>
        <taxon>Somion</taxon>
    </lineage>
</organism>
<accession>A0ABP1DQV5</accession>
<sequence>MLRSSLLAALVGCAFVLAAPTVNTDANEVVDDVAILNFALTLEHLENAFYTQCLATFDAKDFAKAGYPDWVRGRFEQIAMHEATHVRFLEGALGDKATKPCEYKFPCDDPRSFSAISMALETVGTSAYLGAAPLIENKSYLADAGSILATEARQAAWVSSAVLKGSAWDGPFETPLGATLVFSLASQFIVSCPASNPPLPVSIKPTLSVSVIDTSARSAKLTFDRSADNKQPLCLAYFTGLDVKFTDIKQKGDEYTTTVPANLQGTVYVAVVDCTNTKPTDMNTLTGATMLEFPFSSSAKNVA</sequence>
<name>A0ABP1DQV5_9APHY</name>
<dbReference type="PANTHER" id="PTHR31694:SF26">
    <property type="entry name" value="OS05G0151100 PROTEIN"/>
    <property type="match status" value="1"/>
</dbReference>
<gene>
    <name evidence="2" type="ORF">GFSPODELE1_LOCUS7718</name>
</gene>
<evidence type="ECO:0000313" key="3">
    <source>
        <dbReference type="Proteomes" id="UP001497453"/>
    </source>
</evidence>
<dbReference type="InterPro" id="IPR009078">
    <property type="entry name" value="Ferritin-like_SF"/>
</dbReference>